<reference evidence="1 2" key="1">
    <citation type="submission" date="2016-02" db="EMBL/GenBank/DDBJ databases">
        <title>Comparative analysis of three nematocidal Bacillus thuringiensis strains.</title>
        <authorList>
            <person name="Hollensteiner J."/>
            <person name="Kloesener M."/>
            <person name="Bunk B."/>
            <person name="Sproeer C."/>
            <person name="Rosenstiel P."/>
            <person name="Schulte-Iserlohe R."/>
            <person name="Schulenburg H."/>
            <person name="Liesegang H."/>
        </authorList>
    </citation>
    <scope>NUCLEOTIDE SEQUENCE [LARGE SCALE GENOMIC DNA]</scope>
    <source>
        <strain evidence="1 2">Bt18247</strain>
    </source>
</reference>
<gene>
    <name evidence="1" type="ORF">BTI247_55030</name>
</gene>
<accession>A0A9W3SYC8</accession>
<protein>
    <submittedName>
        <fullName evidence="1">Uncharacterized protein</fullName>
    </submittedName>
</protein>
<evidence type="ECO:0000313" key="2">
    <source>
        <dbReference type="Proteomes" id="UP000192743"/>
    </source>
</evidence>
<dbReference type="AlphaFoldDB" id="A0A9W3SYC8"/>
<dbReference type="EMBL" id="CP015250">
    <property type="protein sequence ID" value="AOM13839.1"/>
    <property type="molecule type" value="Genomic_DNA"/>
</dbReference>
<dbReference type="Proteomes" id="UP000192743">
    <property type="component" value="Chromosome"/>
</dbReference>
<sequence length="44" mass="4891">MDYKKEIEILINFAKDGVEPAILTLKEIDKLLLQCEGDGIAKGN</sequence>
<dbReference type="RefSeq" id="WP_255288260.1">
    <property type="nucleotide sequence ID" value="NZ_CP015250.1"/>
</dbReference>
<proteinExistence type="predicted"/>
<organism evidence="1 2">
    <name type="scientific">Bacillus thuringiensis Bt18247</name>
    <dbReference type="NCBI Taxonomy" id="1423143"/>
    <lineage>
        <taxon>Bacteria</taxon>
        <taxon>Bacillati</taxon>
        <taxon>Bacillota</taxon>
        <taxon>Bacilli</taxon>
        <taxon>Bacillales</taxon>
        <taxon>Bacillaceae</taxon>
        <taxon>Bacillus</taxon>
        <taxon>Bacillus cereus group</taxon>
    </lineage>
</organism>
<evidence type="ECO:0000313" key="1">
    <source>
        <dbReference type="EMBL" id="AOM13839.1"/>
    </source>
</evidence>
<name>A0A9W3SYC8_BACTU</name>